<evidence type="ECO:0000259" key="1">
    <source>
        <dbReference type="Pfam" id="PF13116"/>
    </source>
</evidence>
<dbReference type="EMBL" id="AP021888">
    <property type="protein sequence ID" value="BBP44080.1"/>
    <property type="molecule type" value="Genomic_DNA"/>
</dbReference>
<evidence type="ECO:0000313" key="2">
    <source>
        <dbReference type="EMBL" id="BBP44080.1"/>
    </source>
</evidence>
<name>A0A6F8PQ09_9GAMM</name>
<evidence type="ECO:0000313" key="3">
    <source>
        <dbReference type="Proteomes" id="UP000501466"/>
    </source>
</evidence>
<dbReference type="KEGG" id="tzo:THMIRHAT_18260"/>
<protein>
    <recommendedName>
        <fullName evidence="1">YhdP central domain-containing protein</fullName>
    </recommendedName>
</protein>
<dbReference type="RefSeq" id="WP_173291832.1">
    <property type="nucleotide sequence ID" value="NZ_AP021888.1"/>
</dbReference>
<keyword evidence="3" id="KW-1185">Reference proteome</keyword>
<sequence>MFKRLQQFSLILLILLLAYFATLTAAIFWLQVAPKQLVWVAEKLSSSEISFKDLQLTQTWQGMDVEIHQLQVVSANTQVRAQVIKFDFNFWSPFFYSLDPGQSLSIEGLRLETVLQQPAQNNDFLMNPQSVLSDFHVRNLWQKIQLKNIEVNLAAAQYLKLHIDEFQSYKGLHWRTLGQFSVALDEMPSVNLQFKSDFETTLLSHLSAGEFDVSMSSPLDLALWHEYLPEQWQSLLPNGIATAQLNATLKNDGNLTLTTDFNAQQLAWTEHDDLMPKSMGVQFQFSPSINQKLSWAENWQFKLESLRLDNEFVEAHSPITVSLGHGNLLGFESQSISLKPFIPILRRVLTNFGITLPESSMISLNAEQIKGAIDLQDLSLSQFTVVLSQYSWPAYQGLPMLSGNDLQLSFIDHRLQISSDSDILIQSEYLREEPVKLKFPQPFILDWSIEKSAWQVTRQNFALDNLKLVIDAQIDASKNTDIVLQLKADSMADAKAFIPYPLMGKALQDWLKASLVSGQNIQGELQLKGNLKELKFTAADSSDILKATLTIDNTNLKFQPDWPSIEGFTARLQFTPFDLKISTDQAHILDTSISDVVVNIKELDQPDIAVAIKGKAAGTLTNALAVLQASPLLKKAGIADFMESQLQAEGNVQVSLNNIWIPVHGYPKRQEEVSGEVKLDKNTLHLFDKLHLTELQGQVTFSEKSAESKNLTAKFAGGNLKGSLATDTNHEQLALDLAGLLNIEQLMTDVMDDAQALKGKVPWNLNLSLPLKSSKPVTGSVLMALSDVQSALPLPFDTQFFKENGQNLKSNFTLLEKELRVDAQLTDWGKATALYKTDVMEVKGLIAQFGGQQNADKLAVQPNLFQIKGRLGQVNLESWQNWVKSSEVPSESLPSWVLSHDWRESSLTFQQIQLDEKNHYSDVTLSWQYLNDIKEWLAQLESAESGVYLRRDSLNNYFIQAKGIKYDPVSAKKAADEEKKCQAWSNLAINSFNFNGQNLVLAGKAIDQLAFNYQDEVERILIKDIQFSSASLAGRFEGNYEIDKTQNISQLTFNVTSNDLAKLTRYLEVKQGFSGKKGRVKGSLNWEGSLQCFEVANLNGQLDYSLEDGVIQNAEPGIARLIGLLSIESLARRLKLDINDVTKAGLAFDKISGKAAFDKGTVTLKDFKLLAPSADAELFGQVNLVNKAVKLDARITPAIGSTLPIVAAISGVATPIAGLLTYALMKAIPAINEDLVTYRYEISGDMENPKIKDKGLALELLNGQPNQPKQNILE</sequence>
<accession>A0A6F8PQ09</accession>
<dbReference type="Pfam" id="PF13116">
    <property type="entry name" value="YhdP"/>
    <property type="match status" value="1"/>
</dbReference>
<organism evidence="2 3">
    <name type="scientific">Thiosulfativibrio zosterae</name>
    <dbReference type="NCBI Taxonomy" id="2675053"/>
    <lineage>
        <taxon>Bacteria</taxon>
        <taxon>Pseudomonadati</taxon>
        <taxon>Pseudomonadota</taxon>
        <taxon>Gammaproteobacteria</taxon>
        <taxon>Thiotrichales</taxon>
        <taxon>Piscirickettsiaceae</taxon>
        <taxon>Thiosulfativibrio</taxon>
    </lineage>
</organism>
<reference evidence="3" key="1">
    <citation type="submission" date="2019-11" db="EMBL/GenBank/DDBJ databases">
        <title>Isolation and characterization of two novel species in the genus Thiomicrorhabdus.</title>
        <authorList>
            <person name="Mochizuki J."/>
            <person name="Kojima H."/>
            <person name="Fukui M."/>
        </authorList>
    </citation>
    <scope>NUCLEOTIDE SEQUENCE [LARGE SCALE GENOMIC DNA]</scope>
    <source>
        <strain evidence="3">AkT22</strain>
    </source>
</reference>
<dbReference type="AlphaFoldDB" id="A0A6F8PQ09"/>
<proteinExistence type="predicted"/>
<dbReference type="InterPro" id="IPR011836">
    <property type="entry name" value="YhdP"/>
</dbReference>
<dbReference type="PANTHER" id="PTHR38690:SF1">
    <property type="entry name" value="PROTEASE"/>
    <property type="match status" value="1"/>
</dbReference>
<gene>
    <name evidence="2" type="ORF">THMIRHAT_18260</name>
</gene>
<dbReference type="PANTHER" id="PTHR38690">
    <property type="entry name" value="PROTEASE-RELATED"/>
    <property type="match status" value="1"/>
</dbReference>
<feature type="domain" description="YhdP central" evidence="1">
    <location>
        <begin position="5"/>
        <end position="1251"/>
    </location>
</feature>
<dbReference type="Proteomes" id="UP000501466">
    <property type="component" value="Chromosome"/>
</dbReference>
<dbReference type="InterPro" id="IPR025263">
    <property type="entry name" value="YhdP_central"/>
</dbReference>